<keyword evidence="1" id="KW-0732">Signal</keyword>
<gene>
    <name evidence="2" type="ORF">OTU49_017425</name>
</gene>
<dbReference type="AlphaFoldDB" id="A0AAW0XET6"/>
<sequence>LQALHLQSLSLVVITPGSVCVSHHSSCQEFVSVKIIVVVRVCVIWSRLRSWNRTREVVVAKADPNSHRTQYYSDSRRIYVCGEGDLVSSQQADKSVSAASDLTTPN</sequence>
<keyword evidence="3" id="KW-1185">Reference proteome</keyword>
<dbReference type="EMBL" id="JARKIK010000041">
    <property type="protein sequence ID" value="KAK8738057.1"/>
    <property type="molecule type" value="Genomic_DNA"/>
</dbReference>
<name>A0AAW0XET6_CHEQU</name>
<evidence type="ECO:0000313" key="3">
    <source>
        <dbReference type="Proteomes" id="UP001445076"/>
    </source>
</evidence>
<evidence type="ECO:0000313" key="2">
    <source>
        <dbReference type="EMBL" id="KAK8738057.1"/>
    </source>
</evidence>
<feature type="chain" id="PRO_5043866933" evidence="1">
    <location>
        <begin position="21"/>
        <end position="106"/>
    </location>
</feature>
<feature type="non-terminal residue" evidence="2">
    <location>
        <position position="1"/>
    </location>
</feature>
<organism evidence="2 3">
    <name type="scientific">Cherax quadricarinatus</name>
    <name type="common">Australian red claw crayfish</name>
    <dbReference type="NCBI Taxonomy" id="27406"/>
    <lineage>
        <taxon>Eukaryota</taxon>
        <taxon>Metazoa</taxon>
        <taxon>Ecdysozoa</taxon>
        <taxon>Arthropoda</taxon>
        <taxon>Crustacea</taxon>
        <taxon>Multicrustacea</taxon>
        <taxon>Malacostraca</taxon>
        <taxon>Eumalacostraca</taxon>
        <taxon>Eucarida</taxon>
        <taxon>Decapoda</taxon>
        <taxon>Pleocyemata</taxon>
        <taxon>Astacidea</taxon>
        <taxon>Parastacoidea</taxon>
        <taxon>Parastacidae</taxon>
        <taxon>Cherax</taxon>
    </lineage>
</organism>
<feature type="signal peptide" evidence="1">
    <location>
        <begin position="1"/>
        <end position="20"/>
    </location>
</feature>
<comment type="caution">
    <text evidence="2">The sequence shown here is derived from an EMBL/GenBank/DDBJ whole genome shotgun (WGS) entry which is preliminary data.</text>
</comment>
<reference evidence="2 3" key="1">
    <citation type="journal article" date="2024" name="BMC Genomics">
        <title>Genome assembly of redclaw crayfish (Cherax quadricarinatus) provides insights into its immune adaptation and hypoxia tolerance.</title>
        <authorList>
            <person name="Liu Z."/>
            <person name="Zheng J."/>
            <person name="Li H."/>
            <person name="Fang K."/>
            <person name="Wang S."/>
            <person name="He J."/>
            <person name="Zhou D."/>
            <person name="Weng S."/>
            <person name="Chi M."/>
            <person name="Gu Z."/>
            <person name="He J."/>
            <person name="Li F."/>
            <person name="Wang M."/>
        </authorList>
    </citation>
    <scope>NUCLEOTIDE SEQUENCE [LARGE SCALE GENOMIC DNA]</scope>
    <source>
        <strain evidence="2">ZL_2023a</strain>
    </source>
</reference>
<accession>A0AAW0XET6</accession>
<dbReference type="Proteomes" id="UP001445076">
    <property type="component" value="Unassembled WGS sequence"/>
</dbReference>
<proteinExistence type="predicted"/>
<protein>
    <submittedName>
        <fullName evidence="2">Uncharacterized protein</fullName>
    </submittedName>
</protein>
<evidence type="ECO:0000256" key="1">
    <source>
        <dbReference type="SAM" id="SignalP"/>
    </source>
</evidence>